<feature type="domain" description="Aspartate/ornithine carbamoyltransferase carbamoyl-P binding" evidence="11">
    <location>
        <begin position="1"/>
        <end position="92"/>
    </location>
</feature>
<dbReference type="UniPathway" id="UPA00070">
    <property type="reaction ID" value="UER00116"/>
</dbReference>
<dbReference type="InterPro" id="IPR006131">
    <property type="entry name" value="Asp_carbamoyltransf_Asp/Orn-bd"/>
</dbReference>
<evidence type="ECO:0000259" key="10">
    <source>
        <dbReference type="Pfam" id="PF00185"/>
    </source>
</evidence>
<evidence type="ECO:0000256" key="3">
    <source>
        <dbReference type="ARBA" id="ARBA00013008"/>
    </source>
</evidence>
<organism evidence="12 13">
    <name type="scientific">Candidatus Glassbacteria bacterium RBG_16_58_8</name>
    <dbReference type="NCBI Taxonomy" id="1817866"/>
    <lineage>
        <taxon>Bacteria</taxon>
        <taxon>Candidatus Glassiibacteriota</taxon>
    </lineage>
</organism>
<dbReference type="GO" id="GO:0044205">
    <property type="term" value="P:'de novo' UMP biosynthetic process"/>
    <property type="evidence" value="ECO:0007669"/>
    <property type="project" value="UniProtKB-UniPathway"/>
</dbReference>
<feature type="non-terminal residue" evidence="12">
    <location>
        <position position="246"/>
    </location>
</feature>
<dbReference type="InterPro" id="IPR036901">
    <property type="entry name" value="Asp/Orn_carbamoylTrfase_sf"/>
</dbReference>
<dbReference type="GO" id="GO:0005829">
    <property type="term" value="C:cytosol"/>
    <property type="evidence" value="ECO:0007669"/>
    <property type="project" value="TreeGrafter"/>
</dbReference>
<evidence type="ECO:0000256" key="1">
    <source>
        <dbReference type="ARBA" id="ARBA00004852"/>
    </source>
</evidence>
<proteinExistence type="inferred from homology"/>
<evidence type="ECO:0000256" key="7">
    <source>
        <dbReference type="ARBA" id="ARBA00048859"/>
    </source>
</evidence>
<dbReference type="InterPro" id="IPR006130">
    <property type="entry name" value="Asp/Orn_carbamoylTrfase"/>
</dbReference>
<dbReference type="PANTHER" id="PTHR45753:SF6">
    <property type="entry name" value="ASPARTATE CARBAMOYLTRANSFERASE"/>
    <property type="match status" value="1"/>
</dbReference>
<name>A0A1F5YDF0_9BACT</name>
<dbReference type="Gene3D" id="3.40.50.1370">
    <property type="entry name" value="Aspartate/ornithine carbamoyltransferase"/>
    <property type="match status" value="2"/>
</dbReference>
<dbReference type="Pfam" id="PF00185">
    <property type="entry name" value="OTCace"/>
    <property type="match status" value="1"/>
</dbReference>
<evidence type="ECO:0000256" key="2">
    <source>
        <dbReference type="ARBA" id="ARBA00008896"/>
    </source>
</evidence>
<dbReference type="PANTHER" id="PTHR45753">
    <property type="entry name" value="ORNITHINE CARBAMOYLTRANSFERASE, MITOCHONDRIAL"/>
    <property type="match status" value="1"/>
</dbReference>
<accession>A0A1F5YDF0</accession>
<dbReference type="PRINTS" id="PR00100">
    <property type="entry name" value="AOTCASE"/>
</dbReference>
<evidence type="ECO:0000313" key="13">
    <source>
        <dbReference type="Proteomes" id="UP000179034"/>
    </source>
</evidence>
<comment type="function">
    <text evidence="6">Catalyzes the condensation of carbamoyl phosphate and aspartate to form carbamoyl aspartate and inorganic phosphate, the committed step in the de novo pyrimidine nucleotide biosynthesis pathway.</text>
</comment>
<dbReference type="GO" id="GO:0006207">
    <property type="term" value="P:'de novo' pyrimidine nucleobase biosynthetic process"/>
    <property type="evidence" value="ECO:0007669"/>
    <property type="project" value="InterPro"/>
</dbReference>
<dbReference type="EMBL" id="MFIW01000011">
    <property type="protein sequence ID" value="OGF98092.1"/>
    <property type="molecule type" value="Genomic_DNA"/>
</dbReference>
<comment type="catalytic activity">
    <reaction evidence="7">
        <text>carbamoyl phosphate + L-aspartate = N-carbamoyl-L-aspartate + phosphate + H(+)</text>
        <dbReference type="Rhea" id="RHEA:20013"/>
        <dbReference type="ChEBI" id="CHEBI:15378"/>
        <dbReference type="ChEBI" id="CHEBI:29991"/>
        <dbReference type="ChEBI" id="CHEBI:32814"/>
        <dbReference type="ChEBI" id="CHEBI:43474"/>
        <dbReference type="ChEBI" id="CHEBI:58228"/>
        <dbReference type="EC" id="2.1.3.2"/>
    </reaction>
</comment>
<comment type="similarity">
    <text evidence="2">Belongs to the aspartate/ornithine carbamoyltransferase superfamily. ATCase family.</text>
</comment>
<comment type="caution">
    <text evidence="12">The sequence shown here is derived from an EMBL/GenBank/DDBJ whole genome shotgun (WGS) entry which is preliminary data.</text>
</comment>
<evidence type="ECO:0000256" key="4">
    <source>
        <dbReference type="ARBA" id="ARBA00022679"/>
    </source>
</evidence>
<comment type="pathway">
    <text evidence="1">Pyrimidine metabolism; UMP biosynthesis via de novo pathway; (S)-dihydroorotate from bicarbonate: step 2/3.</text>
</comment>
<dbReference type="Pfam" id="PF02729">
    <property type="entry name" value="OTCace_N"/>
    <property type="match status" value="1"/>
</dbReference>
<dbReference type="EC" id="2.1.3.2" evidence="3 8"/>
<dbReference type="GO" id="GO:0004070">
    <property type="term" value="F:aspartate carbamoyltransferase activity"/>
    <property type="evidence" value="ECO:0007669"/>
    <property type="project" value="UniProtKB-UniRule"/>
</dbReference>
<feature type="domain" description="Aspartate/ornithine carbamoyltransferase Asp/Orn-binding" evidence="10">
    <location>
        <begin position="99"/>
        <end position="246"/>
    </location>
</feature>
<dbReference type="GO" id="GO:0006520">
    <property type="term" value="P:amino acid metabolic process"/>
    <property type="evidence" value="ECO:0007669"/>
    <property type="project" value="InterPro"/>
</dbReference>
<feature type="non-terminal residue" evidence="12">
    <location>
        <position position="1"/>
    </location>
</feature>
<dbReference type="InterPro" id="IPR002082">
    <property type="entry name" value="Asp_carbamoyltransf"/>
</dbReference>
<evidence type="ECO:0000256" key="9">
    <source>
        <dbReference type="RuleBase" id="RU003634"/>
    </source>
</evidence>
<sequence length="246" mass="27362">TRTRISFEFAEKRLSADTTYISQTMSSVVKGETLVDTARNLEAMRIDMVVIRHSASGAAKFLAERIVSKVVNAGDGWHEHPTQGLLDMLTIRDFYGRIEGLRVVIVGDILHSRVARSNIWGLTKLGADVAVCGPPTLIPTDIEDLNVKVYNHVEEAIANSDVLNVLRIQMERQQANLFPSLREYNKLYGISQKRLEKAPKELLILHPGPMNRGVEIDSDVADGEHAVILHQVTNGIAVRMAVLYLL</sequence>
<keyword evidence="4 9" id="KW-0808">Transferase</keyword>
<dbReference type="FunFam" id="3.40.50.1370:FF:000007">
    <property type="entry name" value="Aspartate carbamoyltransferase"/>
    <property type="match status" value="1"/>
</dbReference>
<dbReference type="GO" id="GO:0016597">
    <property type="term" value="F:amino acid binding"/>
    <property type="evidence" value="ECO:0007669"/>
    <property type="project" value="InterPro"/>
</dbReference>
<dbReference type="InterPro" id="IPR006132">
    <property type="entry name" value="Asp/Orn_carbamoyltranf_P-bd"/>
</dbReference>
<dbReference type="NCBIfam" id="TIGR00670">
    <property type="entry name" value="asp_carb_tr"/>
    <property type="match status" value="1"/>
</dbReference>
<dbReference type="Proteomes" id="UP000179034">
    <property type="component" value="Unassembled WGS sequence"/>
</dbReference>
<evidence type="ECO:0000256" key="8">
    <source>
        <dbReference type="NCBIfam" id="TIGR00670"/>
    </source>
</evidence>
<dbReference type="PRINTS" id="PR00101">
    <property type="entry name" value="ATCASE"/>
</dbReference>
<keyword evidence="5" id="KW-0665">Pyrimidine biosynthesis</keyword>
<evidence type="ECO:0000313" key="12">
    <source>
        <dbReference type="EMBL" id="OGF98092.1"/>
    </source>
</evidence>
<dbReference type="NCBIfam" id="NF002032">
    <property type="entry name" value="PRK00856.1"/>
    <property type="match status" value="1"/>
</dbReference>
<evidence type="ECO:0000256" key="6">
    <source>
        <dbReference type="ARBA" id="ARBA00043884"/>
    </source>
</evidence>
<dbReference type="AlphaFoldDB" id="A0A1F5YDF0"/>
<reference evidence="12 13" key="1">
    <citation type="journal article" date="2016" name="Nat. Commun.">
        <title>Thousands of microbial genomes shed light on interconnected biogeochemical processes in an aquifer system.</title>
        <authorList>
            <person name="Anantharaman K."/>
            <person name="Brown C.T."/>
            <person name="Hug L.A."/>
            <person name="Sharon I."/>
            <person name="Castelle C.J."/>
            <person name="Probst A.J."/>
            <person name="Thomas B.C."/>
            <person name="Singh A."/>
            <person name="Wilkins M.J."/>
            <person name="Karaoz U."/>
            <person name="Brodie E.L."/>
            <person name="Williams K.H."/>
            <person name="Hubbard S.S."/>
            <person name="Banfield J.F."/>
        </authorList>
    </citation>
    <scope>NUCLEOTIDE SEQUENCE [LARGE SCALE GENOMIC DNA]</scope>
</reference>
<protein>
    <recommendedName>
        <fullName evidence="3 8">Aspartate carbamoyltransferase</fullName>
        <ecNumber evidence="3 8">2.1.3.2</ecNumber>
    </recommendedName>
</protein>
<evidence type="ECO:0000259" key="11">
    <source>
        <dbReference type="Pfam" id="PF02729"/>
    </source>
</evidence>
<evidence type="ECO:0000256" key="5">
    <source>
        <dbReference type="ARBA" id="ARBA00022975"/>
    </source>
</evidence>
<gene>
    <name evidence="12" type="ORF">A2Z06_03555</name>
</gene>
<dbReference type="SUPFAM" id="SSF53671">
    <property type="entry name" value="Aspartate/ornithine carbamoyltransferase"/>
    <property type="match status" value="1"/>
</dbReference>